<organism evidence="3 4">
    <name type="scientific">Paenibacillus ferrarius</name>
    <dbReference type="NCBI Taxonomy" id="1469647"/>
    <lineage>
        <taxon>Bacteria</taxon>
        <taxon>Bacillati</taxon>
        <taxon>Bacillota</taxon>
        <taxon>Bacilli</taxon>
        <taxon>Bacillales</taxon>
        <taxon>Paenibacillaceae</taxon>
        <taxon>Paenibacillus</taxon>
    </lineage>
</organism>
<dbReference type="OrthoDB" id="2195098at2"/>
<evidence type="ECO:0000313" key="3">
    <source>
        <dbReference type="EMBL" id="OPH57579.1"/>
    </source>
</evidence>
<feature type="domain" description="PDZ" evidence="2">
    <location>
        <begin position="217"/>
        <end position="304"/>
    </location>
</feature>
<dbReference type="InterPro" id="IPR020568">
    <property type="entry name" value="Ribosomal_Su5_D2-typ_SF"/>
</dbReference>
<dbReference type="InterPro" id="IPR008269">
    <property type="entry name" value="Lon_proteolytic"/>
</dbReference>
<feature type="transmembrane region" description="Helical" evidence="1">
    <location>
        <begin position="130"/>
        <end position="148"/>
    </location>
</feature>
<protein>
    <recommendedName>
        <fullName evidence="2">PDZ domain-containing protein</fullName>
    </recommendedName>
</protein>
<feature type="transmembrane region" description="Helical" evidence="1">
    <location>
        <begin position="75"/>
        <end position="94"/>
    </location>
</feature>
<dbReference type="SUPFAM" id="SSF50156">
    <property type="entry name" value="PDZ domain-like"/>
    <property type="match status" value="1"/>
</dbReference>
<dbReference type="AlphaFoldDB" id="A0A1V4HKR2"/>
<dbReference type="Pfam" id="PF13180">
    <property type="entry name" value="PDZ_2"/>
    <property type="match status" value="1"/>
</dbReference>
<dbReference type="InterPro" id="IPR036034">
    <property type="entry name" value="PDZ_sf"/>
</dbReference>
<gene>
    <name evidence="3" type="ORF">BC351_03380</name>
</gene>
<feature type="transmembrane region" description="Helical" evidence="1">
    <location>
        <begin position="7"/>
        <end position="26"/>
    </location>
</feature>
<dbReference type="InterPro" id="IPR014721">
    <property type="entry name" value="Ribsml_uS5_D2-typ_fold_subgr"/>
</dbReference>
<accession>A0A1V4HKR2</accession>
<proteinExistence type="predicted"/>
<dbReference type="Pfam" id="PF05362">
    <property type="entry name" value="Lon_C"/>
    <property type="match status" value="1"/>
</dbReference>
<name>A0A1V4HKR2_9BACL</name>
<keyword evidence="1" id="KW-0472">Membrane</keyword>
<comment type="caution">
    <text evidence="3">The sequence shown here is derived from an EMBL/GenBank/DDBJ whole genome shotgun (WGS) entry which is preliminary data.</text>
</comment>
<keyword evidence="1" id="KW-1133">Transmembrane helix</keyword>
<keyword evidence="4" id="KW-1185">Reference proteome</keyword>
<reference evidence="4" key="1">
    <citation type="submission" date="2016-07" db="EMBL/GenBank/DDBJ databases">
        <authorList>
            <person name="Florea S."/>
            <person name="Webb J.S."/>
            <person name="Jaromczyk J."/>
            <person name="Schardl C.L."/>
        </authorList>
    </citation>
    <scope>NUCLEOTIDE SEQUENCE [LARGE SCALE GENOMIC DNA]</scope>
    <source>
        <strain evidence="4">CY1</strain>
    </source>
</reference>
<feature type="transmembrane region" description="Helical" evidence="1">
    <location>
        <begin position="38"/>
        <end position="63"/>
    </location>
</feature>
<dbReference type="SUPFAM" id="SSF54211">
    <property type="entry name" value="Ribosomal protein S5 domain 2-like"/>
    <property type="match status" value="1"/>
</dbReference>
<dbReference type="Proteomes" id="UP000190626">
    <property type="component" value="Unassembled WGS sequence"/>
</dbReference>
<feature type="transmembrane region" description="Helical" evidence="1">
    <location>
        <begin position="100"/>
        <end position="118"/>
    </location>
</feature>
<keyword evidence="1" id="KW-0812">Transmembrane</keyword>
<dbReference type="PROSITE" id="PS50106">
    <property type="entry name" value="PDZ"/>
    <property type="match status" value="1"/>
</dbReference>
<dbReference type="EMBL" id="MBTG01000012">
    <property type="protein sequence ID" value="OPH57579.1"/>
    <property type="molecule type" value="Genomic_DNA"/>
</dbReference>
<sequence>MSLWQRLYYAGMVLTLLLAVLGELIWLPDPMRIGTSIYWIDLIDLLIYVLALVPCLWLAAALLQLASNKRTWVRIRCLAIAIAALASIAILLTIPKRIEYSATVFVLTLLLVFVDLIFHERSYRKLPIQSIVGFIATLCLLVVLFWPTKYLVTYPGLTLNMNRYAQAPSGHTHGEISGVLVFERPAFPIDWLYAKLFPKYSFEVEDLGMSLGEYNEEVRIMKADANTAGSAVAFQKVGMGKGITSHGVRVTAIVKDSPALNVLQPSDVIVQVSGKAVTMIQELTDVMKTTKPGASVSVTVLRGGQTTALSVNTRANPDDPSRAAFGIQVANELEYDVPETVNYHNYLLHEGGPSHGAMLALTLIDQLTPCGVTYGHHVAGTGTIEPDGSIGPVGGLEQKAYTVSRTDADVFFVPASNESEARKGADNLLIVPVQTLDDVLNWLKSHPKTASSASCS</sequence>
<evidence type="ECO:0000256" key="1">
    <source>
        <dbReference type="SAM" id="Phobius"/>
    </source>
</evidence>
<evidence type="ECO:0000313" key="4">
    <source>
        <dbReference type="Proteomes" id="UP000190626"/>
    </source>
</evidence>
<evidence type="ECO:0000259" key="2">
    <source>
        <dbReference type="PROSITE" id="PS50106"/>
    </source>
</evidence>
<dbReference type="Gene3D" id="3.30.230.10">
    <property type="match status" value="1"/>
</dbReference>
<dbReference type="SMART" id="SM00228">
    <property type="entry name" value="PDZ"/>
    <property type="match status" value="1"/>
</dbReference>
<dbReference type="GO" id="GO:0004176">
    <property type="term" value="F:ATP-dependent peptidase activity"/>
    <property type="evidence" value="ECO:0007669"/>
    <property type="project" value="InterPro"/>
</dbReference>
<dbReference type="STRING" id="1469647.BC351_03380"/>
<dbReference type="RefSeq" id="WP_079412916.1">
    <property type="nucleotide sequence ID" value="NZ_MBTG01000012.1"/>
</dbReference>
<dbReference type="InterPro" id="IPR001478">
    <property type="entry name" value="PDZ"/>
</dbReference>
<dbReference type="GO" id="GO:0006508">
    <property type="term" value="P:proteolysis"/>
    <property type="evidence" value="ECO:0007669"/>
    <property type="project" value="InterPro"/>
</dbReference>
<dbReference type="GO" id="GO:0004252">
    <property type="term" value="F:serine-type endopeptidase activity"/>
    <property type="evidence" value="ECO:0007669"/>
    <property type="project" value="InterPro"/>
</dbReference>